<dbReference type="OrthoDB" id="9801841at2"/>
<dbReference type="PANTHER" id="PTHR47763:SF4">
    <property type="entry name" value="ALPHA-PROTEIN KINASE VWKA"/>
    <property type="match status" value="1"/>
</dbReference>
<reference evidence="4 5" key="1">
    <citation type="submission" date="2017-06" db="EMBL/GenBank/DDBJ databases">
        <authorList>
            <person name="Kim H.J."/>
            <person name="Triplett B.A."/>
        </authorList>
    </citation>
    <scope>NUCLEOTIDE SEQUENCE [LARGE SCALE GENOMIC DNA]</scope>
    <source>
        <strain evidence="4 5">B29T1</strain>
    </source>
</reference>
<dbReference type="InterPro" id="IPR052969">
    <property type="entry name" value="Thr-specific_kinase-like"/>
</dbReference>
<proteinExistence type="predicted"/>
<name>A0A212Q8Q9_9PROT</name>
<dbReference type="RefSeq" id="WP_088559784.1">
    <property type="nucleotide sequence ID" value="NZ_FYEH01000001.1"/>
</dbReference>
<evidence type="ECO:0000259" key="3">
    <source>
        <dbReference type="PROSITE" id="PS50234"/>
    </source>
</evidence>
<accession>A0A212Q8Q9</accession>
<protein>
    <submittedName>
        <fullName evidence="4">von Willebrand factor type A domain-containing protein</fullName>
    </submittedName>
</protein>
<gene>
    <name evidence="4" type="ORF">SAMN07250955_101500</name>
</gene>
<evidence type="ECO:0000313" key="4">
    <source>
        <dbReference type="EMBL" id="SNB55778.1"/>
    </source>
</evidence>
<dbReference type="InterPro" id="IPR002035">
    <property type="entry name" value="VWF_A"/>
</dbReference>
<dbReference type="PROSITE" id="PS50234">
    <property type="entry name" value="VWFA"/>
    <property type="match status" value="1"/>
</dbReference>
<evidence type="ECO:0000256" key="2">
    <source>
        <dbReference type="SAM" id="SignalP"/>
    </source>
</evidence>
<feature type="chain" id="PRO_5012962339" evidence="2">
    <location>
        <begin position="25"/>
        <end position="658"/>
    </location>
</feature>
<dbReference type="SUPFAM" id="SSF53300">
    <property type="entry name" value="vWA-like"/>
    <property type="match status" value="1"/>
</dbReference>
<dbReference type="Pfam" id="PF00092">
    <property type="entry name" value="VWA"/>
    <property type="match status" value="1"/>
</dbReference>
<dbReference type="Proteomes" id="UP000197065">
    <property type="component" value="Unassembled WGS sequence"/>
</dbReference>
<feature type="region of interest" description="Disordered" evidence="1">
    <location>
        <begin position="453"/>
        <end position="473"/>
    </location>
</feature>
<keyword evidence="5" id="KW-1185">Reference proteome</keyword>
<dbReference type="InterPro" id="IPR036465">
    <property type="entry name" value="vWFA_dom_sf"/>
</dbReference>
<organism evidence="4 5">
    <name type="scientific">Arboricoccus pini</name>
    <dbReference type="NCBI Taxonomy" id="1963835"/>
    <lineage>
        <taxon>Bacteria</taxon>
        <taxon>Pseudomonadati</taxon>
        <taxon>Pseudomonadota</taxon>
        <taxon>Alphaproteobacteria</taxon>
        <taxon>Geminicoccales</taxon>
        <taxon>Geminicoccaceae</taxon>
        <taxon>Arboricoccus</taxon>
    </lineage>
</organism>
<dbReference type="CDD" id="cd00198">
    <property type="entry name" value="vWFA"/>
    <property type="match status" value="1"/>
</dbReference>
<evidence type="ECO:0000313" key="5">
    <source>
        <dbReference type="Proteomes" id="UP000197065"/>
    </source>
</evidence>
<sequence>MRHLALCFCMTFFFVLGGTHTSVAQTKTPLLIPGKTTLFERVLTRPGAKLAATAGAPGTEAIPAFTPLFVYARTPGANGQPGFLQVGTDAKGKITGFIAEDATIPWQHALVLAFTERANRDRVLFFKDQQPLLDWLNDKDVAAKAAEARQEIDSGKLPPASPIVSIEPEVPVDFEKNFYMLPILEAQNRRLATGFQVRTVKVASVTKNADAAPVEQLRRRVNPSALENFRAGVVFVIDASSSMQPYIDRTREAMDGVLKQVEQAGLADKVRFGLVAYRDDPTKVKGMEYLTKTFADPNSIRSDKDFETATQDVKASKDSTRAYAEDGYAGIDKALSGVDWKGFGARFIVMITDASSREGNSPLSSTKMNTDQIRQLAQSQGTAIYTLHLKTASGAKDHATAEAQYKSLTQYPGVGSLYYPVEAGNPDAFKSTVQQLAEALVKQVADAQKAIAQPGDEPAPAAKTSKGAPTIDQSASQVGRAMALAYLGREAGAEAPSMFEAWASDRDFAHPDIAPFSVRVLLTKNQLSDLQRTLQTTVDALEAAQVDPGDLFNQLRSAAAAVGRDPSKIGQGQAKNLEATGLMGEYLDGLPFESQIMTLSQDDWTAMSVGEQQAIIDGINSKIRLYQRYHDDTTHWVALNPGDDPGDTVFPVPLESLP</sequence>
<feature type="domain" description="VWFA" evidence="3">
    <location>
        <begin position="232"/>
        <end position="440"/>
    </location>
</feature>
<dbReference type="AlphaFoldDB" id="A0A212Q8Q9"/>
<dbReference type="PANTHER" id="PTHR47763">
    <property type="entry name" value="ALPHA-PROTEIN KINASE VWKA"/>
    <property type="match status" value="1"/>
</dbReference>
<dbReference type="EMBL" id="FYEH01000001">
    <property type="protein sequence ID" value="SNB55778.1"/>
    <property type="molecule type" value="Genomic_DNA"/>
</dbReference>
<feature type="signal peptide" evidence="2">
    <location>
        <begin position="1"/>
        <end position="24"/>
    </location>
</feature>
<keyword evidence="2" id="KW-0732">Signal</keyword>
<evidence type="ECO:0000256" key="1">
    <source>
        <dbReference type="SAM" id="MobiDB-lite"/>
    </source>
</evidence>
<dbReference type="Gene3D" id="3.40.50.410">
    <property type="entry name" value="von Willebrand factor, type A domain"/>
    <property type="match status" value="1"/>
</dbReference>